<proteinExistence type="predicted"/>
<evidence type="ECO:0000313" key="3">
    <source>
        <dbReference type="Proteomes" id="UP000751224"/>
    </source>
</evidence>
<feature type="domain" description="YhcG N-terminal" evidence="1">
    <location>
        <begin position="14"/>
        <end position="64"/>
    </location>
</feature>
<dbReference type="EMBL" id="JAGZCC010000042">
    <property type="protein sequence ID" value="MBS5588634.1"/>
    <property type="molecule type" value="Genomic_DNA"/>
</dbReference>
<dbReference type="InterPro" id="IPR041527">
    <property type="entry name" value="YhcG_N"/>
</dbReference>
<dbReference type="InterPro" id="IPR053148">
    <property type="entry name" value="PD-DEXK-like_domain"/>
</dbReference>
<sequence length="84" mass="9934">MENNLLNNEALVNEIASIITNARNKVIKNINTELINAYWNIGRIIVEDELKSQRGEYGKNNYLHYRKLLQINLEKDFLEQIFKI</sequence>
<comment type="caution">
    <text evidence="2">The sequence shown here is derived from an EMBL/GenBank/DDBJ whole genome shotgun (WGS) entry which is preliminary data.</text>
</comment>
<gene>
    <name evidence="2" type="ORF">KHX14_07445</name>
</gene>
<dbReference type="PANTHER" id="PTHR30547">
    <property type="entry name" value="UNCHARACTERIZED PROTEIN YHCG-RELATED"/>
    <property type="match status" value="1"/>
</dbReference>
<dbReference type="Pfam" id="PF17761">
    <property type="entry name" value="DUF1016_N"/>
    <property type="match status" value="1"/>
</dbReference>
<accession>A0A943ELD0</accession>
<name>A0A943ELD0_9FIRM</name>
<dbReference type="AlphaFoldDB" id="A0A943ELD0"/>
<protein>
    <recommendedName>
        <fullName evidence="1">YhcG N-terminal domain-containing protein</fullName>
    </recommendedName>
</protein>
<evidence type="ECO:0000259" key="1">
    <source>
        <dbReference type="Pfam" id="PF17761"/>
    </source>
</evidence>
<dbReference type="Proteomes" id="UP000751224">
    <property type="component" value="Unassembled WGS sequence"/>
</dbReference>
<reference evidence="2" key="1">
    <citation type="submission" date="2021-02" db="EMBL/GenBank/DDBJ databases">
        <title>Infant gut strain persistence is associated with maternal origin, phylogeny, and functional potential including surface adhesion and iron acquisition.</title>
        <authorList>
            <person name="Lou Y.C."/>
        </authorList>
    </citation>
    <scope>NUCLEOTIDE SEQUENCE</scope>
    <source>
        <strain evidence="2">L3_108_000G1_dasL3_108_000G1_metabat.metabat.11</strain>
    </source>
</reference>
<dbReference type="PANTHER" id="PTHR30547:SF5">
    <property type="entry name" value="NUCLEASE YHCG-RELATED"/>
    <property type="match status" value="1"/>
</dbReference>
<organism evidence="2 3">
    <name type="scientific">Thomasclavelia spiroformis</name>
    <dbReference type="NCBI Taxonomy" id="29348"/>
    <lineage>
        <taxon>Bacteria</taxon>
        <taxon>Bacillati</taxon>
        <taxon>Bacillota</taxon>
        <taxon>Erysipelotrichia</taxon>
        <taxon>Erysipelotrichales</taxon>
        <taxon>Coprobacillaceae</taxon>
        <taxon>Thomasclavelia</taxon>
    </lineage>
</organism>
<evidence type="ECO:0000313" key="2">
    <source>
        <dbReference type="EMBL" id="MBS5588634.1"/>
    </source>
</evidence>